<dbReference type="EMBL" id="BK059087">
    <property type="protein sequence ID" value="DAE28502.1"/>
    <property type="molecule type" value="Genomic_DNA"/>
</dbReference>
<organism evidence="1">
    <name type="scientific">virus sp. ct9pU4</name>
    <dbReference type="NCBI Taxonomy" id="2828248"/>
    <lineage>
        <taxon>Viruses</taxon>
    </lineage>
</organism>
<reference evidence="1" key="1">
    <citation type="journal article" date="2021" name="Proc. Natl. Acad. Sci. U.S.A.">
        <title>A Catalog of Tens of Thousands of Viruses from Human Metagenomes Reveals Hidden Associations with Chronic Diseases.</title>
        <authorList>
            <person name="Tisza M.J."/>
            <person name="Buck C.B."/>
        </authorList>
    </citation>
    <scope>NUCLEOTIDE SEQUENCE</scope>
    <source>
        <strain evidence="1">Ct9pU4</strain>
    </source>
</reference>
<name>A0A8S5RAQ3_9VIRU</name>
<sequence>MLTNRQPKHTNKRLYGGKGEYCYRLYILSK</sequence>
<accession>A0A8S5RAQ3</accession>
<evidence type="ECO:0000313" key="1">
    <source>
        <dbReference type="EMBL" id="DAE28502.1"/>
    </source>
</evidence>
<proteinExistence type="predicted"/>
<protein>
    <submittedName>
        <fullName evidence="1">Uncharacterized protein</fullName>
    </submittedName>
</protein>